<evidence type="ECO:0000313" key="2">
    <source>
        <dbReference type="Proteomes" id="UP001418222"/>
    </source>
</evidence>
<comment type="caution">
    <text evidence="1">The sequence shown here is derived from an EMBL/GenBank/DDBJ whole genome shotgun (WGS) entry which is preliminary data.</text>
</comment>
<keyword evidence="2" id="KW-1185">Reference proteome</keyword>
<evidence type="ECO:0000313" key="1">
    <source>
        <dbReference type="EMBL" id="KAK8918712.1"/>
    </source>
</evidence>
<gene>
    <name evidence="1" type="ORF">KSP39_PZI021100</name>
</gene>
<proteinExistence type="predicted"/>
<sequence length="131" mass="14267">MNRSIIFHFAPPTVHDIPCFSLRTASQWSRSAGPLRSSALLVPAVTYRRTSVPEAKEEEQEQQGVLSWPSSSATTTVVVANGDPPFRKVMGLAVRSKIVCHCCGADRFTIEAPLSNISGRLSICLSYIAPH</sequence>
<reference evidence="1 2" key="1">
    <citation type="journal article" date="2022" name="Nat. Plants">
        <title>Genomes of leafy and leafless Platanthera orchids illuminate the evolution of mycoheterotrophy.</title>
        <authorList>
            <person name="Li M.H."/>
            <person name="Liu K.W."/>
            <person name="Li Z."/>
            <person name="Lu H.C."/>
            <person name="Ye Q.L."/>
            <person name="Zhang D."/>
            <person name="Wang J.Y."/>
            <person name="Li Y.F."/>
            <person name="Zhong Z.M."/>
            <person name="Liu X."/>
            <person name="Yu X."/>
            <person name="Liu D.K."/>
            <person name="Tu X.D."/>
            <person name="Liu B."/>
            <person name="Hao Y."/>
            <person name="Liao X.Y."/>
            <person name="Jiang Y.T."/>
            <person name="Sun W.H."/>
            <person name="Chen J."/>
            <person name="Chen Y.Q."/>
            <person name="Ai Y."/>
            <person name="Zhai J.W."/>
            <person name="Wu S.S."/>
            <person name="Zhou Z."/>
            <person name="Hsiao Y.Y."/>
            <person name="Wu W.L."/>
            <person name="Chen Y.Y."/>
            <person name="Lin Y.F."/>
            <person name="Hsu J.L."/>
            <person name="Li C.Y."/>
            <person name="Wang Z.W."/>
            <person name="Zhao X."/>
            <person name="Zhong W.Y."/>
            <person name="Ma X.K."/>
            <person name="Ma L."/>
            <person name="Huang J."/>
            <person name="Chen G.Z."/>
            <person name="Huang M.Z."/>
            <person name="Huang L."/>
            <person name="Peng D.H."/>
            <person name="Luo Y.B."/>
            <person name="Zou S.Q."/>
            <person name="Chen S.P."/>
            <person name="Lan S."/>
            <person name="Tsai W.C."/>
            <person name="Van de Peer Y."/>
            <person name="Liu Z.J."/>
        </authorList>
    </citation>
    <scope>NUCLEOTIDE SEQUENCE [LARGE SCALE GENOMIC DNA]</scope>
    <source>
        <strain evidence="1">Lor287</strain>
    </source>
</reference>
<name>A0AAP0AXJ3_9ASPA</name>
<protein>
    <submittedName>
        <fullName evidence="1">Uncharacterized protein</fullName>
    </submittedName>
</protein>
<accession>A0AAP0AXJ3</accession>
<organism evidence="1 2">
    <name type="scientific">Platanthera zijinensis</name>
    <dbReference type="NCBI Taxonomy" id="2320716"/>
    <lineage>
        <taxon>Eukaryota</taxon>
        <taxon>Viridiplantae</taxon>
        <taxon>Streptophyta</taxon>
        <taxon>Embryophyta</taxon>
        <taxon>Tracheophyta</taxon>
        <taxon>Spermatophyta</taxon>
        <taxon>Magnoliopsida</taxon>
        <taxon>Liliopsida</taxon>
        <taxon>Asparagales</taxon>
        <taxon>Orchidaceae</taxon>
        <taxon>Orchidoideae</taxon>
        <taxon>Orchideae</taxon>
        <taxon>Orchidinae</taxon>
        <taxon>Platanthera</taxon>
    </lineage>
</organism>
<dbReference type="EMBL" id="JBBWWQ010000019">
    <property type="protein sequence ID" value="KAK8918712.1"/>
    <property type="molecule type" value="Genomic_DNA"/>
</dbReference>
<dbReference type="AlphaFoldDB" id="A0AAP0AXJ3"/>
<dbReference type="Proteomes" id="UP001418222">
    <property type="component" value="Unassembled WGS sequence"/>
</dbReference>